<evidence type="ECO:0000313" key="1">
    <source>
        <dbReference type="EMBL" id="TCG09243.1"/>
    </source>
</evidence>
<evidence type="ECO:0000313" key="2">
    <source>
        <dbReference type="Proteomes" id="UP000294200"/>
    </source>
</evidence>
<reference evidence="1 2" key="1">
    <citation type="submission" date="2017-02" db="EMBL/GenBank/DDBJ databases">
        <title>Paraburkholderia sophoroidis sp. nov. and Paraburkholderia steynii sp. nov. rhizobial symbionts of the fynbos legume Hypocalyptus sophoroides.</title>
        <authorList>
            <person name="Steenkamp E.T."/>
            <person name="Beukes C.W."/>
            <person name="Van Zyl E."/>
            <person name="Avontuur J."/>
            <person name="Chan W.Y."/>
            <person name="Hassen A."/>
            <person name="Palmer M."/>
            <person name="Mthombeni L."/>
            <person name="Phalane F."/>
            <person name="Sereme K."/>
            <person name="Venter S.N."/>
        </authorList>
    </citation>
    <scope>NUCLEOTIDE SEQUENCE [LARGE SCALE GENOMIC DNA]</scope>
    <source>
        <strain evidence="1 2">HC1.1ba</strain>
    </source>
</reference>
<accession>A0A4R0XFE8</accession>
<organism evidence="1 2">
    <name type="scientific">Paraburkholderia steynii</name>
    <dbReference type="NCBI Taxonomy" id="1245441"/>
    <lineage>
        <taxon>Bacteria</taxon>
        <taxon>Pseudomonadati</taxon>
        <taxon>Pseudomonadota</taxon>
        <taxon>Betaproteobacteria</taxon>
        <taxon>Burkholderiales</taxon>
        <taxon>Burkholderiaceae</taxon>
        <taxon>Paraburkholderia</taxon>
    </lineage>
</organism>
<sequence length="519" mass="59153">MTISVKDELMTTLEASGMRSRTDTEVALKQRNIAMILAFYGFGKLVWPTLEDLAVEFELTTRERVRQIIEQKFRRRIDVSQLPAARRCAEILQGRKSWASEEYIATLSAAGIDVPQRSIKGLLNLMEDLGLNVNYRAYTPDFREMSRSLVEDGLDMVLVRDGDAKAQQAAFKLAADRPGLVGIANLRELAEERQWSDELYATIRKAVAYAPKVWSAQNGDDFWYAFEERQTTLRTYHEKVFSVIEWADPAHLAELYENALHARTANISRPPVSIIEHYLRTSLLFERQGELIRYDGPLGELTGIELATQAFLLEHDRSTYRALHDHLAAKGYSRPYIQKAAMFSCLVHVDTTQGRQNYVYRRVQSAANPGAAAAFSAYEMYRERLRRLYEDATDGDLETQRRLEQGVLKDWLFASKHEEHCAICGDLFHVSALVTAHKKKRSLCTTAERLDPYIAMPACTLGCDFLYEREYIYIVDGVVQVNATKSAGTTEYRRAAALAGRKLIDTWRAGKDEYFRKPG</sequence>
<protein>
    <submittedName>
        <fullName evidence="1">Uncharacterized protein</fullName>
    </submittedName>
</protein>
<dbReference type="AlphaFoldDB" id="A0A4R0XFE8"/>
<dbReference type="EMBL" id="MWML01000014">
    <property type="protein sequence ID" value="TCG09243.1"/>
    <property type="molecule type" value="Genomic_DNA"/>
</dbReference>
<comment type="caution">
    <text evidence="1">The sequence shown here is derived from an EMBL/GenBank/DDBJ whole genome shotgun (WGS) entry which is preliminary data.</text>
</comment>
<dbReference type="Proteomes" id="UP000294200">
    <property type="component" value="Unassembled WGS sequence"/>
</dbReference>
<gene>
    <name evidence="1" type="ORF">BZM27_06245</name>
</gene>
<name>A0A4R0XFE8_9BURK</name>
<proteinExistence type="predicted"/>
<keyword evidence="2" id="KW-1185">Reference proteome</keyword>